<protein>
    <submittedName>
        <fullName evidence="2">Uncharacterized protein</fullName>
    </submittedName>
</protein>
<comment type="caution">
    <text evidence="2">The sequence shown here is derived from an EMBL/GenBank/DDBJ whole genome shotgun (WGS) entry which is preliminary data.</text>
</comment>
<dbReference type="AlphaFoldDB" id="A0A4Z2FZR3"/>
<sequence>MRSASKRLEPRCLFAEPEKAKAAGVNVRVGTQRLTVARRRRSGEPEAASPRRSVSTGRPPPRKRVSTGRPPPGGARLHRQASPRRSVSTGRRPLVALQGDVTRLVASHIHSDTEEEDRTSSLRSHLKEALGFNPPKHLVSCERVKRRLQEPPPAASPPRRPLPRRLAARRLAARRLATHSGSGVQTCRAEGSRFGRWGDWWWGTGGGGLVMGDW</sequence>
<dbReference type="Proteomes" id="UP000314294">
    <property type="component" value="Unassembled WGS sequence"/>
</dbReference>
<dbReference type="EMBL" id="SRLO01000820">
    <property type="protein sequence ID" value="TNN45852.1"/>
    <property type="molecule type" value="Genomic_DNA"/>
</dbReference>
<name>A0A4Z2FZR3_9TELE</name>
<gene>
    <name evidence="2" type="ORF">EYF80_043940</name>
</gene>
<keyword evidence="3" id="KW-1185">Reference proteome</keyword>
<evidence type="ECO:0000256" key="1">
    <source>
        <dbReference type="SAM" id="MobiDB-lite"/>
    </source>
</evidence>
<evidence type="ECO:0000313" key="2">
    <source>
        <dbReference type="EMBL" id="TNN45852.1"/>
    </source>
</evidence>
<accession>A0A4Z2FZR3</accession>
<proteinExistence type="predicted"/>
<reference evidence="2 3" key="1">
    <citation type="submission" date="2019-03" db="EMBL/GenBank/DDBJ databases">
        <title>First draft genome of Liparis tanakae, snailfish: a comprehensive survey of snailfish specific genes.</title>
        <authorList>
            <person name="Kim W."/>
            <person name="Song I."/>
            <person name="Jeong J.-H."/>
            <person name="Kim D."/>
            <person name="Kim S."/>
            <person name="Ryu S."/>
            <person name="Song J.Y."/>
            <person name="Lee S.K."/>
        </authorList>
    </citation>
    <scope>NUCLEOTIDE SEQUENCE [LARGE SCALE GENOMIC DNA]</scope>
    <source>
        <tissue evidence="2">Muscle</tissue>
    </source>
</reference>
<organism evidence="2 3">
    <name type="scientific">Liparis tanakae</name>
    <name type="common">Tanaka's snailfish</name>
    <dbReference type="NCBI Taxonomy" id="230148"/>
    <lineage>
        <taxon>Eukaryota</taxon>
        <taxon>Metazoa</taxon>
        <taxon>Chordata</taxon>
        <taxon>Craniata</taxon>
        <taxon>Vertebrata</taxon>
        <taxon>Euteleostomi</taxon>
        <taxon>Actinopterygii</taxon>
        <taxon>Neopterygii</taxon>
        <taxon>Teleostei</taxon>
        <taxon>Neoteleostei</taxon>
        <taxon>Acanthomorphata</taxon>
        <taxon>Eupercaria</taxon>
        <taxon>Perciformes</taxon>
        <taxon>Cottioidei</taxon>
        <taxon>Cottales</taxon>
        <taxon>Liparidae</taxon>
        <taxon>Liparis</taxon>
    </lineage>
</organism>
<evidence type="ECO:0000313" key="3">
    <source>
        <dbReference type="Proteomes" id="UP000314294"/>
    </source>
</evidence>
<feature type="region of interest" description="Disordered" evidence="1">
    <location>
        <begin position="30"/>
        <end position="99"/>
    </location>
</feature>